<keyword evidence="4" id="KW-1185">Reference proteome</keyword>
<name>A0A418NV02_9SPHN</name>
<evidence type="ECO:0000313" key="4">
    <source>
        <dbReference type="Proteomes" id="UP000286576"/>
    </source>
</evidence>
<feature type="signal peptide" evidence="2">
    <location>
        <begin position="1"/>
        <end position="23"/>
    </location>
</feature>
<proteinExistence type="predicted"/>
<organism evidence="3 4">
    <name type="scientific">Aurantiacibacter zhengii</name>
    <dbReference type="NCBI Taxonomy" id="2307003"/>
    <lineage>
        <taxon>Bacteria</taxon>
        <taxon>Pseudomonadati</taxon>
        <taxon>Pseudomonadota</taxon>
        <taxon>Alphaproteobacteria</taxon>
        <taxon>Sphingomonadales</taxon>
        <taxon>Erythrobacteraceae</taxon>
        <taxon>Aurantiacibacter</taxon>
    </lineage>
</organism>
<accession>A0A418NV02</accession>
<gene>
    <name evidence="3" type="ORF">D2V07_05905</name>
</gene>
<reference evidence="3 4" key="1">
    <citation type="submission" date="2018-08" db="EMBL/GenBank/DDBJ databases">
        <title>Erythrobacter zhengii sp.nov., a bacterium isolated from deep-sea sediment.</title>
        <authorList>
            <person name="Fang C."/>
            <person name="Wu Y.-H."/>
            <person name="Sun C."/>
            <person name="Wang H."/>
            <person name="Cheng H."/>
            <person name="Meng F.-X."/>
            <person name="Wang C.-S."/>
            <person name="Xu X.-W."/>
        </authorList>
    </citation>
    <scope>NUCLEOTIDE SEQUENCE [LARGE SCALE GENOMIC DNA]</scope>
    <source>
        <strain evidence="3 4">V18</strain>
    </source>
</reference>
<dbReference type="Proteomes" id="UP000286576">
    <property type="component" value="Unassembled WGS sequence"/>
</dbReference>
<dbReference type="OrthoDB" id="7390937at2"/>
<dbReference type="RefSeq" id="WP_119585676.1">
    <property type="nucleotide sequence ID" value="NZ_CAWODQ010000012.1"/>
</dbReference>
<sequence length="281" mass="30133">MLRWSSLLTALALGLAAVPSVQAQEDAPPRLALMGTVPIYWGEAAGLDEMLGGDAPSHWARAVLEERFALAPLDYLSDDTLAPYRYLLMAQPRGLSAEENVALDRWVQEGGRLVLFADPMMTGESRFHLGDRRRPQDVALLSPILAHWGLEMHFDTDQPGGPQVSEHLGGPIPVNLRGHLSEAGEARFCTIPGDGLLADCAIGQGRALVIADAAIVDIVGPHAHAEDALRRIADHVFVKIGDDAGIDAQQAREVPESPANWPEMATPDNHADHAKGGNPGQ</sequence>
<feature type="region of interest" description="Disordered" evidence="1">
    <location>
        <begin position="250"/>
        <end position="281"/>
    </location>
</feature>
<keyword evidence="2" id="KW-0732">Signal</keyword>
<evidence type="ECO:0000256" key="1">
    <source>
        <dbReference type="SAM" id="MobiDB-lite"/>
    </source>
</evidence>
<dbReference type="AlphaFoldDB" id="A0A418NV02"/>
<comment type="caution">
    <text evidence="3">The sequence shown here is derived from an EMBL/GenBank/DDBJ whole genome shotgun (WGS) entry which is preliminary data.</text>
</comment>
<evidence type="ECO:0000256" key="2">
    <source>
        <dbReference type="SAM" id="SignalP"/>
    </source>
</evidence>
<feature type="chain" id="PRO_5019294314" evidence="2">
    <location>
        <begin position="24"/>
        <end position="281"/>
    </location>
</feature>
<dbReference type="EMBL" id="QXFL01000002">
    <property type="protein sequence ID" value="RIV87851.1"/>
    <property type="molecule type" value="Genomic_DNA"/>
</dbReference>
<evidence type="ECO:0000313" key="3">
    <source>
        <dbReference type="EMBL" id="RIV87851.1"/>
    </source>
</evidence>
<dbReference type="InterPro" id="IPR029062">
    <property type="entry name" value="Class_I_gatase-like"/>
</dbReference>
<dbReference type="Gene3D" id="3.40.50.880">
    <property type="match status" value="1"/>
</dbReference>
<protein>
    <submittedName>
        <fullName evidence="3">ABC transporter</fullName>
    </submittedName>
</protein>